<comment type="caution">
    <text evidence="1">The sequence shown here is derived from an EMBL/GenBank/DDBJ whole genome shotgun (WGS) entry which is preliminary data.</text>
</comment>
<protein>
    <recommendedName>
        <fullName evidence="2">Four helix bundle protein</fullName>
    </recommendedName>
</protein>
<organism evidence="1">
    <name type="scientific">Caldithrix abyssi</name>
    <dbReference type="NCBI Taxonomy" id="187145"/>
    <lineage>
        <taxon>Bacteria</taxon>
        <taxon>Pseudomonadati</taxon>
        <taxon>Calditrichota</taxon>
        <taxon>Calditrichia</taxon>
        <taxon>Calditrichales</taxon>
        <taxon>Calditrichaceae</taxon>
        <taxon>Caldithrix</taxon>
    </lineage>
</organism>
<evidence type="ECO:0008006" key="2">
    <source>
        <dbReference type="Google" id="ProtNLM"/>
    </source>
</evidence>
<dbReference type="EMBL" id="DRQG01000140">
    <property type="protein sequence ID" value="HGY56950.1"/>
    <property type="molecule type" value="Genomic_DNA"/>
</dbReference>
<dbReference type="Proteomes" id="UP000885779">
    <property type="component" value="Unassembled WGS sequence"/>
</dbReference>
<reference evidence="1" key="1">
    <citation type="journal article" date="2020" name="mSystems">
        <title>Genome- and Community-Level Interaction Insights into Carbon Utilization and Element Cycling Functions of Hydrothermarchaeota in Hydrothermal Sediment.</title>
        <authorList>
            <person name="Zhou Z."/>
            <person name="Liu Y."/>
            <person name="Xu W."/>
            <person name="Pan J."/>
            <person name="Luo Z.H."/>
            <person name="Li M."/>
        </authorList>
    </citation>
    <scope>NUCLEOTIDE SEQUENCE [LARGE SCALE GENOMIC DNA]</scope>
    <source>
        <strain evidence="1">HyVt-577</strain>
    </source>
</reference>
<sequence>MYSLKWHKNLSEEKWFNRSRGQQVLMIANELNRAKNHIVTGRTDSVNECYERAFELTDLTSSDPKWRGKLKELRRFREVLAMQYTAEKKDIRMNTLLYIHLIRLSAEASRLLFPAKTIPK</sequence>
<gene>
    <name evidence="1" type="ORF">ENK44_14675</name>
</gene>
<name>A0A7V4U2Q0_CALAY</name>
<dbReference type="AlphaFoldDB" id="A0A7V4U2Q0"/>
<proteinExistence type="predicted"/>
<evidence type="ECO:0000313" key="1">
    <source>
        <dbReference type="EMBL" id="HGY56950.1"/>
    </source>
</evidence>
<accession>A0A7V4U2Q0</accession>